<evidence type="ECO:0000313" key="3">
    <source>
        <dbReference type="Proteomes" id="UP001501803"/>
    </source>
</evidence>
<evidence type="ECO:0008006" key="4">
    <source>
        <dbReference type="Google" id="ProtNLM"/>
    </source>
</evidence>
<dbReference type="Proteomes" id="UP001501803">
    <property type="component" value="Unassembled WGS sequence"/>
</dbReference>
<accession>A0ABP7K0N9</accession>
<organism evidence="2 3">
    <name type="scientific">Leifsonia kafniensis</name>
    <dbReference type="NCBI Taxonomy" id="475957"/>
    <lineage>
        <taxon>Bacteria</taxon>
        <taxon>Bacillati</taxon>
        <taxon>Actinomycetota</taxon>
        <taxon>Actinomycetes</taxon>
        <taxon>Micrococcales</taxon>
        <taxon>Microbacteriaceae</taxon>
        <taxon>Leifsonia</taxon>
    </lineage>
</organism>
<comment type="caution">
    <text evidence="2">The sequence shown here is derived from an EMBL/GenBank/DDBJ whole genome shotgun (WGS) entry which is preliminary data.</text>
</comment>
<sequence length="90" mass="9477">MNEASQVPGEGDAHTQDEPVMEQNDVSERAKLNGIIAQTLSDLGGQHPLTDIEAVVRQRSAETGLSYSSNEVSTALQEAIGHVGADGMSE</sequence>
<feature type="region of interest" description="Disordered" evidence="1">
    <location>
        <begin position="1"/>
        <end position="29"/>
    </location>
</feature>
<gene>
    <name evidence="2" type="ORF">GCM10022381_02260</name>
</gene>
<evidence type="ECO:0000313" key="2">
    <source>
        <dbReference type="EMBL" id="GAA3861472.1"/>
    </source>
</evidence>
<reference evidence="3" key="1">
    <citation type="journal article" date="2019" name="Int. J. Syst. Evol. Microbiol.">
        <title>The Global Catalogue of Microorganisms (GCM) 10K type strain sequencing project: providing services to taxonomists for standard genome sequencing and annotation.</title>
        <authorList>
            <consortium name="The Broad Institute Genomics Platform"/>
            <consortium name="The Broad Institute Genome Sequencing Center for Infectious Disease"/>
            <person name="Wu L."/>
            <person name="Ma J."/>
        </authorList>
    </citation>
    <scope>NUCLEOTIDE SEQUENCE [LARGE SCALE GENOMIC DNA]</scope>
    <source>
        <strain evidence="3">JCM 17021</strain>
    </source>
</reference>
<evidence type="ECO:0000256" key="1">
    <source>
        <dbReference type="SAM" id="MobiDB-lite"/>
    </source>
</evidence>
<keyword evidence="3" id="KW-1185">Reference proteome</keyword>
<dbReference type="EMBL" id="BAABCN010000002">
    <property type="protein sequence ID" value="GAA3861472.1"/>
    <property type="molecule type" value="Genomic_DNA"/>
</dbReference>
<proteinExistence type="predicted"/>
<name>A0ABP7K0N9_9MICO</name>
<protein>
    <recommendedName>
        <fullName evidence="4">Flagellar biosynthesis anti-sigma factor FlgM</fullName>
    </recommendedName>
</protein>